<evidence type="ECO:0000256" key="1">
    <source>
        <dbReference type="SAM" id="Phobius"/>
    </source>
</evidence>
<keyword evidence="1" id="KW-0812">Transmembrane</keyword>
<gene>
    <name evidence="2" type="ORF">MNBD_GAMMA20-1831</name>
</gene>
<protein>
    <recommendedName>
        <fullName evidence="3">Sigma factor RpoE regulatory protein RseC</fullName>
    </recommendedName>
</protein>
<dbReference type="EMBL" id="UOFU01000187">
    <property type="protein sequence ID" value="VAX00019.1"/>
    <property type="molecule type" value="Genomic_DNA"/>
</dbReference>
<accession>A0A3B1A2N6</accession>
<evidence type="ECO:0000313" key="2">
    <source>
        <dbReference type="EMBL" id="VAX00019.1"/>
    </source>
</evidence>
<name>A0A3B1A2N6_9ZZZZ</name>
<dbReference type="InterPro" id="IPR007359">
    <property type="entry name" value="SigmaE_reg_RseC_MucC"/>
</dbReference>
<evidence type="ECO:0008006" key="3">
    <source>
        <dbReference type="Google" id="ProtNLM"/>
    </source>
</evidence>
<dbReference type="PANTHER" id="PTHR35867">
    <property type="entry name" value="PROTEIN RSEC"/>
    <property type="match status" value="1"/>
</dbReference>
<reference evidence="2" key="1">
    <citation type="submission" date="2018-06" db="EMBL/GenBank/DDBJ databases">
        <authorList>
            <person name="Zhirakovskaya E."/>
        </authorList>
    </citation>
    <scope>NUCLEOTIDE SEQUENCE</scope>
</reference>
<dbReference type="PANTHER" id="PTHR35867:SF1">
    <property type="entry name" value="PROTEIN RSEC"/>
    <property type="match status" value="1"/>
</dbReference>
<feature type="non-terminal residue" evidence="2">
    <location>
        <position position="97"/>
    </location>
</feature>
<sequence>MIEETAHVVASGPGGVWVETQRQSACGQCAARKGCGTAVLSKVLGKKRSRVRVANPNQARVHVGDEVVIGIDESALVRGSMAVYLVPLLSLFLFGVL</sequence>
<proteinExistence type="predicted"/>
<dbReference type="AlphaFoldDB" id="A0A3B1A2N6"/>
<organism evidence="2">
    <name type="scientific">hydrothermal vent metagenome</name>
    <dbReference type="NCBI Taxonomy" id="652676"/>
    <lineage>
        <taxon>unclassified sequences</taxon>
        <taxon>metagenomes</taxon>
        <taxon>ecological metagenomes</taxon>
    </lineage>
</organism>
<feature type="transmembrane region" description="Helical" evidence="1">
    <location>
        <begin position="75"/>
        <end position="96"/>
    </location>
</feature>
<keyword evidence="1" id="KW-1133">Transmembrane helix</keyword>
<keyword evidence="1" id="KW-0472">Membrane</keyword>
<dbReference type="Pfam" id="PF04246">
    <property type="entry name" value="RseC_MucC"/>
    <property type="match status" value="1"/>
</dbReference>